<reference evidence="1" key="1">
    <citation type="thesis" date="2020" institute="ProQuest LLC" country="789 East Eisenhower Parkway, Ann Arbor, MI, USA">
        <title>Comparative Genomics and Chromosome Evolution.</title>
        <authorList>
            <person name="Mudd A.B."/>
        </authorList>
    </citation>
    <scope>NUCLEOTIDE SEQUENCE</scope>
    <source>
        <strain evidence="1">HN-11 Male</strain>
        <tissue evidence="1">Kidney and liver</tissue>
    </source>
</reference>
<dbReference type="AlphaFoldDB" id="A0A8J6EBR6"/>
<protein>
    <submittedName>
        <fullName evidence="1">Uncharacterized protein</fullName>
    </submittedName>
</protein>
<evidence type="ECO:0000313" key="1">
    <source>
        <dbReference type="EMBL" id="KAG9460886.1"/>
    </source>
</evidence>
<dbReference type="EMBL" id="WNTK01034840">
    <property type="protein sequence ID" value="KAG9460886.1"/>
    <property type="molecule type" value="Genomic_DNA"/>
</dbReference>
<keyword evidence="2" id="KW-1185">Reference proteome</keyword>
<evidence type="ECO:0000313" key="2">
    <source>
        <dbReference type="Proteomes" id="UP000770717"/>
    </source>
</evidence>
<proteinExistence type="predicted"/>
<sequence length="84" mass="9913">MLTELSHSRLPHRHFLIWFSAITAKKLKKKEKNIDFADVFQKYLLQRADQVKTNNNRLQDCLPTPVLRAPNSSCFQQILHHVFP</sequence>
<dbReference type="Proteomes" id="UP000770717">
    <property type="component" value="Unassembled WGS sequence"/>
</dbReference>
<name>A0A8J6EBR6_ELECQ</name>
<accession>A0A8J6EBR6</accession>
<gene>
    <name evidence="1" type="ORF">GDO78_018937</name>
</gene>
<organism evidence="1 2">
    <name type="scientific">Eleutherodactylus coqui</name>
    <name type="common">Puerto Rican coqui</name>
    <dbReference type="NCBI Taxonomy" id="57060"/>
    <lineage>
        <taxon>Eukaryota</taxon>
        <taxon>Metazoa</taxon>
        <taxon>Chordata</taxon>
        <taxon>Craniata</taxon>
        <taxon>Vertebrata</taxon>
        <taxon>Euteleostomi</taxon>
        <taxon>Amphibia</taxon>
        <taxon>Batrachia</taxon>
        <taxon>Anura</taxon>
        <taxon>Neobatrachia</taxon>
        <taxon>Hyloidea</taxon>
        <taxon>Eleutherodactylidae</taxon>
        <taxon>Eleutherodactylinae</taxon>
        <taxon>Eleutherodactylus</taxon>
        <taxon>Eleutherodactylus</taxon>
    </lineage>
</organism>
<comment type="caution">
    <text evidence="1">The sequence shown here is derived from an EMBL/GenBank/DDBJ whole genome shotgun (WGS) entry which is preliminary data.</text>
</comment>